<feature type="transmembrane region" description="Helical" evidence="13">
    <location>
        <begin position="474"/>
        <end position="494"/>
    </location>
</feature>
<evidence type="ECO:0000256" key="13">
    <source>
        <dbReference type="SAM" id="Phobius"/>
    </source>
</evidence>
<dbReference type="SUPFAM" id="SSF55781">
    <property type="entry name" value="GAF domain-like"/>
    <property type="match status" value="1"/>
</dbReference>
<dbReference type="InterPro" id="IPR003852">
    <property type="entry name" value="Sig_transdc_His_kinase_KdpD_N"/>
</dbReference>
<keyword evidence="5" id="KW-0808">Transferase</keyword>
<dbReference type="InterPro" id="IPR003018">
    <property type="entry name" value="GAF"/>
</dbReference>
<dbReference type="Pfam" id="PF02702">
    <property type="entry name" value="KdpD"/>
    <property type="match status" value="1"/>
</dbReference>
<dbReference type="InterPro" id="IPR036890">
    <property type="entry name" value="HATPase_C_sf"/>
</dbReference>
<dbReference type="GO" id="GO:0005886">
    <property type="term" value="C:plasma membrane"/>
    <property type="evidence" value="ECO:0007669"/>
    <property type="project" value="TreeGrafter"/>
</dbReference>
<dbReference type="Proteomes" id="UP000216361">
    <property type="component" value="Unassembled WGS sequence"/>
</dbReference>
<dbReference type="SUPFAM" id="SSF55874">
    <property type="entry name" value="ATPase domain of HSP90 chaperone/DNA topoisomerase II/histidine kinase"/>
    <property type="match status" value="1"/>
</dbReference>
<dbReference type="InterPro" id="IPR005467">
    <property type="entry name" value="His_kinase_dom"/>
</dbReference>
<dbReference type="Gene3D" id="1.20.120.620">
    <property type="entry name" value="Backbone structure of the membrane domain of e. Coli histidine kinase receptor kdpd"/>
    <property type="match status" value="1"/>
</dbReference>
<dbReference type="InterPro" id="IPR004358">
    <property type="entry name" value="Sig_transdc_His_kin-like_C"/>
</dbReference>
<dbReference type="InterPro" id="IPR036097">
    <property type="entry name" value="HisK_dim/P_sf"/>
</dbReference>
<dbReference type="InterPro" id="IPR003594">
    <property type="entry name" value="HATPase_dom"/>
</dbReference>
<dbReference type="Gene3D" id="1.10.287.130">
    <property type="match status" value="1"/>
</dbReference>
<accession>A0A255XRG9</accession>
<gene>
    <name evidence="15" type="ORF">CHR90_08665</name>
</gene>
<keyword evidence="7" id="KW-0547">Nucleotide-binding</keyword>
<evidence type="ECO:0000256" key="5">
    <source>
        <dbReference type="ARBA" id="ARBA00022679"/>
    </source>
</evidence>
<evidence type="ECO:0000256" key="1">
    <source>
        <dbReference type="ARBA" id="ARBA00000085"/>
    </source>
</evidence>
<dbReference type="CDD" id="cd00082">
    <property type="entry name" value="HisKA"/>
    <property type="match status" value="1"/>
</dbReference>
<dbReference type="InterPro" id="IPR006016">
    <property type="entry name" value="UspA"/>
</dbReference>
<dbReference type="FunFam" id="3.40.50.300:FF:000483">
    <property type="entry name" value="Sensor histidine kinase KdpD"/>
    <property type="match status" value="1"/>
</dbReference>
<evidence type="ECO:0000256" key="2">
    <source>
        <dbReference type="ARBA" id="ARBA00004141"/>
    </source>
</evidence>
<keyword evidence="9" id="KW-0067">ATP-binding</keyword>
<evidence type="ECO:0000256" key="8">
    <source>
        <dbReference type="ARBA" id="ARBA00022777"/>
    </source>
</evidence>
<dbReference type="Gene3D" id="3.40.50.620">
    <property type="entry name" value="HUPs"/>
    <property type="match status" value="1"/>
</dbReference>
<sequence>MTTPESHAPEPRPDPEALLALAEREGRGRLRIFLGAAPGVGKTYEMLRIARQRRREGVDMVVGIVETHGRAETARMLAGLEAVPLRETVYKGRPLREMDLDAILARRPALVLVDELAHTNAPGSRHPKRYLDVEEILAAGIDVFTTLNVQHVESLNDVVARITRIRVRETVPDSIIDRADEIELVDVTPETLRQRLAEGKVYVKEQAQRALQHYFSPANLTALRELALRRTAERVDAQMRDFMQTHAIAGPWETGDRLLVCIDHRAAPDLLIRQTRRMADRLRCPWGVLHVEIPSPLGTPDAARTRIAEAMRLAEQLGAETVTLPGRRVAEDILAYARAHNVTQIVLGHRRLPRWRRWLAGSVTQDLVRKSHDIGLRIVPLGAGAALEPIIPAWPPLRALAEAVLITSAATLLAAGLDRIIEVTNLALVFLTGVLLVSVRRGLGASLFAAVLSVLAYNFLFLPPLYTFTIADPANVVALVAFFVTALVTSNLAARTRAQGTVAAQRAKVTADLYSFSRKLAAIGTMDDLLWAISHQIAAMLRVHTVVLLPEGGRLVVRAGYPPEDELDAADLAAAEWAFGKGQETGRDSDTLPGARWLFLPLRTERETLGVLGLDRAERGRPILSQDERRLLIALADQAAIAIERITLAGAVDEARLLAETEKLRAALLTSISHDLRTPLATIIGSVTALRRFGPQVAEVARDELLETVQTEAERLNRFVGNLLDMMRLEAGALAPKQELFDLAEGVGTALARTKALLAQHRIETDLPDDLPMVRLDHVLFEQVLVNLLDNAAKYAPPGTRIRLAAARVAAGIELRVEDEGPGIPPDQRGSIFDRFQRLDMSDAAPGGSGLGLAICRGFIDAMGGAIEAQAAPGGGAAFVISLPASLIDVSPHRD</sequence>
<dbReference type="RefSeq" id="WP_094408586.1">
    <property type="nucleotide sequence ID" value="NZ_BMJZ01000004.1"/>
</dbReference>
<dbReference type="GO" id="GO:0000155">
    <property type="term" value="F:phosphorelay sensor kinase activity"/>
    <property type="evidence" value="ECO:0007669"/>
    <property type="project" value="InterPro"/>
</dbReference>
<proteinExistence type="predicted"/>
<comment type="caution">
    <text evidence="15">The sequence shown here is derived from an EMBL/GenBank/DDBJ whole genome shotgun (WGS) entry which is preliminary data.</text>
</comment>
<feature type="transmembrane region" description="Helical" evidence="13">
    <location>
        <begin position="420"/>
        <end position="439"/>
    </location>
</feature>
<dbReference type="SUPFAM" id="SSF52402">
    <property type="entry name" value="Adenine nucleotide alpha hydrolases-like"/>
    <property type="match status" value="1"/>
</dbReference>
<dbReference type="Pfam" id="PF02518">
    <property type="entry name" value="HATPase_c"/>
    <property type="match status" value="1"/>
</dbReference>
<evidence type="ECO:0000259" key="14">
    <source>
        <dbReference type="PROSITE" id="PS50109"/>
    </source>
</evidence>
<dbReference type="EC" id="2.7.13.3" evidence="3"/>
<dbReference type="EMBL" id="NOXS01000031">
    <property type="protein sequence ID" value="OYQ19481.1"/>
    <property type="molecule type" value="Genomic_DNA"/>
</dbReference>
<comment type="catalytic activity">
    <reaction evidence="1">
        <text>ATP + protein L-histidine = ADP + protein N-phospho-L-histidine.</text>
        <dbReference type="EC" id="2.7.13.3"/>
    </reaction>
</comment>
<evidence type="ECO:0000256" key="6">
    <source>
        <dbReference type="ARBA" id="ARBA00022692"/>
    </source>
</evidence>
<name>A0A255XRG9_9PROT</name>
<evidence type="ECO:0000256" key="10">
    <source>
        <dbReference type="ARBA" id="ARBA00022989"/>
    </source>
</evidence>
<evidence type="ECO:0000256" key="7">
    <source>
        <dbReference type="ARBA" id="ARBA00022741"/>
    </source>
</evidence>
<keyword evidence="12 13" id="KW-0472">Membrane</keyword>
<dbReference type="FunFam" id="3.30.565.10:FF:000006">
    <property type="entry name" value="Sensor histidine kinase WalK"/>
    <property type="match status" value="1"/>
</dbReference>
<dbReference type="InterPro" id="IPR029016">
    <property type="entry name" value="GAF-like_dom_sf"/>
</dbReference>
<keyword evidence="16" id="KW-1185">Reference proteome</keyword>
<dbReference type="Pfam" id="PF00512">
    <property type="entry name" value="HisKA"/>
    <property type="match status" value="1"/>
</dbReference>
<dbReference type="SMART" id="SM00387">
    <property type="entry name" value="HATPase_c"/>
    <property type="match status" value="1"/>
</dbReference>
<dbReference type="AlphaFoldDB" id="A0A255XRG9"/>
<organism evidence="15 16">
    <name type="scientific">Elstera cyanobacteriorum</name>
    <dbReference type="NCBI Taxonomy" id="2022747"/>
    <lineage>
        <taxon>Bacteria</taxon>
        <taxon>Pseudomonadati</taxon>
        <taxon>Pseudomonadota</taxon>
        <taxon>Alphaproteobacteria</taxon>
        <taxon>Rhodospirillales</taxon>
        <taxon>Rhodospirillaceae</taxon>
        <taxon>Elstera</taxon>
    </lineage>
</organism>
<dbReference type="Gene3D" id="3.30.565.10">
    <property type="entry name" value="Histidine kinase-like ATPase, C-terminal domain"/>
    <property type="match status" value="1"/>
</dbReference>
<dbReference type="PRINTS" id="PR00344">
    <property type="entry name" value="BCTRLSENSOR"/>
</dbReference>
<evidence type="ECO:0000256" key="4">
    <source>
        <dbReference type="ARBA" id="ARBA00022553"/>
    </source>
</evidence>
<dbReference type="PANTHER" id="PTHR45569:SF1">
    <property type="entry name" value="SENSOR PROTEIN KDPD"/>
    <property type="match status" value="1"/>
</dbReference>
<dbReference type="CDD" id="cd00075">
    <property type="entry name" value="HATPase"/>
    <property type="match status" value="1"/>
</dbReference>
<dbReference type="SMART" id="SM00388">
    <property type="entry name" value="HisKA"/>
    <property type="match status" value="1"/>
</dbReference>
<evidence type="ECO:0000313" key="15">
    <source>
        <dbReference type="EMBL" id="OYQ19481.1"/>
    </source>
</evidence>
<evidence type="ECO:0000313" key="16">
    <source>
        <dbReference type="Proteomes" id="UP000216361"/>
    </source>
</evidence>
<keyword evidence="8 15" id="KW-0418">Kinase</keyword>
<dbReference type="InterPro" id="IPR038318">
    <property type="entry name" value="KdpD_sf"/>
</dbReference>
<dbReference type="InterPro" id="IPR003661">
    <property type="entry name" value="HisK_dim/P_dom"/>
</dbReference>
<dbReference type="GO" id="GO:0005524">
    <property type="term" value="F:ATP binding"/>
    <property type="evidence" value="ECO:0007669"/>
    <property type="project" value="UniProtKB-KW"/>
</dbReference>
<reference evidence="15 16" key="1">
    <citation type="submission" date="2017-07" db="EMBL/GenBank/DDBJ databases">
        <title>Elstera cyanobacteriorum sp. nov., a novel bacterium isolated from cyanobacterial aggregates in a eutrophic lake.</title>
        <authorList>
            <person name="Cai H."/>
        </authorList>
    </citation>
    <scope>NUCLEOTIDE SEQUENCE [LARGE SCALE GENOMIC DNA]</scope>
    <source>
        <strain evidence="15 16">TH019</strain>
    </source>
</reference>
<keyword evidence="6 13" id="KW-0812">Transmembrane</keyword>
<dbReference type="OrthoDB" id="9806130at2"/>
<dbReference type="GO" id="GO:0005737">
    <property type="term" value="C:cytoplasm"/>
    <property type="evidence" value="ECO:0007669"/>
    <property type="project" value="UniProtKB-ARBA"/>
</dbReference>
<feature type="domain" description="Histidine kinase" evidence="14">
    <location>
        <begin position="671"/>
        <end position="887"/>
    </location>
</feature>
<evidence type="ECO:0000256" key="3">
    <source>
        <dbReference type="ARBA" id="ARBA00012438"/>
    </source>
</evidence>
<dbReference type="InterPro" id="IPR025201">
    <property type="entry name" value="KdpD_TM"/>
</dbReference>
<evidence type="ECO:0000256" key="9">
    <source>
        <dbReference type="ARBA" id="ARBA00022840"/>
    </source>
</evidence>
<dbReference type="InterPro" id="IPR014729">
    <property type="entry name" value="Rossmann-like_a/b/a_fold"/>
</dbReference>
<dbReference type="Gene3D" id="3.30.450.40">
    <property type="match status" value="1"/>
</dbReference>
<keyword evidence="4" id="KW-0597">Phosphoprotein</keyword>
<dbReference type="Pfam" id="PF13492">
    <property type="entry name" value="GAF_3"/>
    <property type="match status" value="1"/>
</dbReference>
<dbReference type="Gene3D" id="3.40.50.300">
    <property type="entry name" value="P-loop containing nucleotide triphosphate hydrolases"/>
    <property type="match status" value="1"/>
</dbReference>
<keyword evidence="10 13" id="KW-1133">Transmembrane helix</keyword>
<dbReference type="SUPFAM" id="SSF47384">
    <property type="entry name" value="Homodimeric domain of signal transducing histidine kinase"/>
    <property type="match status" value="1"/>
</dbReference>
<comment type="subcellular location">
    <subcellularLocation>
        <location evidence="2">Membrane</location>
        <topology evidence="2">Multi-pass membrane protein</topology>
    </subcellularLocation>
</comment>
<evidence type="ECO:0000256" key="12">
    <source>
        <dbReference type="ARBA" id="ARBA00023136"/>
    </source>
</evidence>
<keyword evidence="11" id="KW-0902">Two-component regulatory system</keyword>
<dbReference type="Pfam" id="PF13493">
    <property type="entry name" value="DUF4118"/>
    <property type="match status" value="1"/>
</dbReference>
<dbReference type="InterPro" id="IPR052023">
    <property type="entry name" value="Histidine_kinase_KdpD"/>
</dbReference>
<dbReference type="Pfam" id="PF00582">
    <property type="entry name" value="Usp"/>
    <property type="match status" value="1"/>
</dbReference>
<dbReference type="InterPro" id="IPR027417">
    <property type="entry name" value="P-loop_NTPase"/>
</dbReference>
<protein>
    <recommendedName>
        <fullName evidence="3">histidine kinase</fullName>
        <ecNumber evidence="3">2.7.13.3</ecNumber>
    </recommendedName>
</protein>
<evidence type="ECO:0000256" key="11">
    <source>
        <dbReference type="ARBA" id="ARBA00023012"/>
    </source>
</evidence>
<feature type="transmembrane region" description="Helical" evidence="13">
    <location>
        <begin position="446"/>
        <end position="468"/>
    </location>
</feature>
<dbReference type="PROSITE" id="PS50109">
    <property type="entry name" value="HIS_KIN"/>
    <property type="match status" value="1"/>
</dbReference>
<dbReference type="PANTHER" id="PTHR45569">
    <property type="entry name" value="SENSOR PROTEIN KDPD"/>
    <property type="match status" value="1"/>
</dbReference>